<dbReference type="EMBL" id="BSXS01005598">
    <property type="protein sequence ID" value="GME84584.1"/>
    <property type="molecule type" value="Genomic_DNA"/>
</dbReference>
<evidence type="ECO:0000313" key="2">
    <source>
        <dbReference type="Proteomes" id="UP001165064"/>
    </source>
</evidence>
<protein>
    <submittedName>
        <fullName evidence="1">Unnamed protein product</fullName>
    </submittedName>
</protein>
<gene>
    <name evidence="1" type="ORF">Amon02_000694400</name>
</gene>
<accession>A0ACB5TAT9</accession>
<name>A0ACB5TAT9_AMBMO</name>
<comment type="caution">
    <text evidence="1">The sequence shown here is derived from an EMBL/GenBank/DDBJ whole genome shotgun (WGS) entry which is preliminary data.</text>
</comment>
<evidence type="ECO:0000313" key="1">
    <source>
        <dbReference type="EMBL" id="GME84584.1"/>
    </source>
</evidence>
<proteinExistence type="predicted"/>
<organism evidence="1 2">
    <name type="scientific">Ambrosiozyma monospora</name>
    <name type="common">Yeast</name>
    <name type="synonym">Endomycopsis monosporus</name>
    <dbReference type="NCBI Taxonomy" id="43982"/>
    <lineage>
        <taxon>Eukaryota</taxon>
        <taxon>Fungi</taxon>
        <taxon>Dikarya</taxon>
        <taxon>Ascomycota</taxon>
        <taxon>Saccharomycotina</taxon>
        <taxon>Pichiomycetes</taxon>
        <taxon>Pichiales</taxon>
        <taxon>Pichiaceae</taxon>
        <taxon>Ambrosiozyma</taxon>
    </lineage>
</organism>
<sequence>MIENYYQLEYEGHMNCCGNVVRQHLDILKEKWSLLGAYLNMIKNELKGLKSKVTAVPKITNQHSTLLETLSFKEDIRAADDQKMKSIENN</sequence>
<reference evidence="1" key="1">
    <citation type="submission" date="2023-04" db="EMBL/GenBank/DDBJ databases">
        <title>Ambrosiozyma monospora NBRC 10751.</title>
        <authorList>
            <person name="Ichikawa N."/>
            <person name="Sato H."/>
            <person name="Tonouchi N."/>
        </authorList>
    </citation>
    <scope>NUCLEOTIDE SEQUENCE</scope>
    <source>
        <strain evidence="1">NBRC 10751</strain>
    </source>
</reference>
<dbReference type="Proteomes" id="UP001165064">
    <property type="component" value="Unassembled WGS sequence"/>
</dbReference>
<keyword evidence="2" id="KW-1185">Reference proteome</keyword>